<protein>
    <submittedName>
        <fullName evidence="9">Transcriptional regulator</fullName>
    </submittedName>
</protein>
<dbReference type="GO" id="GO:0000976">
    <property type="term" value="F:transcription cis-regulatory region binding"/>
    <property type="evidence" value="ECO:0007669"/>
    <property type="project" value="TreeGrafter"/>
</dbReference>
<evidence type="ECO:0000256" key="4">
    <source>
        <dbReference type="ARBA" id="ARBA00023125"/>
    </source>
</evidence>
<evidence type="ECO:0000256" key="7">
    <source>
        <dbReference type="SAM" id="MobiDB-lite"/>
    </source>
</evidence>
<sequence length="251" mass="26959">MTITLDRPTHTDRRPAARPLYRAGGAAPRPRPATDAVTITVTVTLPAGTGDVETALIADELRTGAQRLVGARDGRTAVAVNSPNSFATAGRAASRTLPPRGQDVAAVTPPRSRRTGVVSPNSPARRDAEAARRRALQATAVSPSSPSAAPEDSLVIDLFGRRVRIDGKDVDFTFKEFELLSQLAGHARRTVSRTELMETVWAEAPEDTGERTVDVHVRRVRTKLGRYRRLISTVRGAGYRLDPGSDVAILG</sequence>
<dbReference type="AlphaFoldDB" id="A0A291GIU0"/>
<keyword evidence="5" id="KW-0804">Transcription</keyword>
<dbReference type="KEGG" id="brz:CFK38_01085"/>
<evidence type="ECO:0000259" key="8">
    <source>
        <dbReference type="PROSITE" id="PS51755"/>
    </source>
</evidence>
<dbReference type="OrthoDB" id="8927943at2"/>
<dbReference type="InterPro" id="IPR016032">
    <property type="entry name" value="Sig_transdc_resp-reg_C-effctor"/>
</dbReference>
<proteinExistence type="predicted"/>
<dbReference type="GO" id="GO:0006355">
    <property type="term" value="P:regulation of DNA-templated transcription"/>
    <property type="evidence" value="ECO:0007669"/>
    <property type="project" value="InterPro"/>
</dbReference>
<name>A0A291GIU0_9MICO</name>
<dbReference type="CDD" id="cd00383">
    <property type="entry name" value="trans_reg_C"/>
    <property type="match status" value="1"/>
</dbReference>
<feature type="DNA-binding region" description="OmpR/PhoB-type" evidence="6">
    <location>
        <begin position="145"/>
        <end position="243"/>
    </location>
</feature>
<keyword evidence="1" id="KW-0597">Phosphoprotein</keyword>
<organism evidence="9 10">
    <name type="scientific">Brachybacterium vulturis</name>
    <dbReference type="NCBI Taxonomy" id="2017484"/>
    <lineage>
        <taxon>Bacteria</taxon>
        <taxon>Bacillati</taxon>
        <taxon>Actinomycetota</taxon>
        <taxon>Actinomycetes</taxon>
        <taxon>Micrococcales</taxon>
        <taxon>Dermabacteraceae</taxon>
        <taxon>Brachybacterium</taxon>
    </lineage>
</organism>
<keyword evidence="10" id="KW-1185">Reference proteome</keyword>
<gene>
    <name evidence="9" type="ORF">CFK38_01085</name>
</gene>
<evidence type="ECO:0000256" key="1">
    <source>
        <dbReference type="ARBA" id="ARBA00022553"/>
    </source>
</evidence>
<dbReference type="Pfam" id="PF00486">
    <property type="entry name" value="Trans_reg_C"/>
    <property type="match status" value="1"/>
</dbReference>
<dbReference type="GO" id="GO:0032993">
    <property type="term" value="C:protein-DNA complex"/>
    <property type="evidence" value="ECO:0007669"/>
    <property type="project" value="TreeGrafter"/>
</dbReference>
<feature type="compositionally biased region" description="Low complexity" evidence="7">
    <location>
        <begin position="17"/>
        <end position="28"/>
    </location>
</feature>
<evidence type="ECO:0000256" key="2">
    <source>
        <dbReference type="ARBA" id="ARBA00023012"/>
    </source>
</evidence>
<dbReference type="GO" id="GO:0005829">
    <property type="term" value="C:cytosol"/>
    <property type="evidence" value="ECO:0007669"/>
    <property type="project" value="TreeGrafter"/>
</dbReference>
<dbReference type="GO" id="GO:0000156">
    <property type="term" value="F:phosphorelay response regulator activity"/>
    <property type="evidence" value="ECO:0007669"/>
    <property type="project" value="TreeGrafter"/>
</dbReference>
<reference evidence="10" key="1">
    <citation type="submission" date="2017-09" db="EMBL/GenBank/DDBJ databases">
        <title>Brachybacterium sp. VM2412.</title>
        <authorList>
            <person name="Tak E.J."/>
            <person name="Bae J.-W."/>
        </authorList>
    </citation>
    <scope>NUCLEOTIDE SEQUENCE [LARGE SCALE GENOMIC DNA]</scope>
    <source>
        <strain evidence="10">VM2412</strain>
    </source>
</reference>
<dbReference type="SUPFAM" id="SSF46894">
    <property type="entry name" value="C-terminal effector domain of the bipartite response regulators"/>
    <property type="match status" value="1"/>
</dbReference>
<feature type="region of interest" description="Disordered" evidence="7">
    <location>
        <begin position="1"/>
        <end position="33"/>
    </location>
</feature>
<evidence type="ECO:0000256" key="3">
    <source>
        <dbReference type="ARBA" id="ARBA00023015"/>
    </source>
</evidence>
<keyword evidence="4 6" id="KW-0238">DNA-binding</keyword>
<dbReference type="EMBL" id="CP023563">
    <property type="protein sequence ID" value="ATG50269.1"/>
    <property type="molecule type" value="Genomic_DNA"/>
</dbReference>
<dbReference type="Proteomes" id="UP000218165">
    <property type="component" value="Chromosome"/>
</dbReference>
<accession>A0A291GIU0</accession>
<evidence type="ECO:0000256" key="6">
    <source>
        <dbReference type="PROSITE-ProRule" id="PRU01091"/>
    </source>
</evidence>
<dbReference type="PANTHER" id="PTHR48111:SF1">
    <property type="entry name" value="TWO-COMPONENT RESPONSE REGULATOR ORR33"/>
    <property type="match status" value="1"/>
</dbReference>
<dbReference type="PANTHER" id="PTHR48111">
    <property type="entry name" value="REGULATOR OF RPOS"/>
    <property type="match status" value="1"/>
</dbReference>
<feature type="domain" description="OmpR/PhoB-type" evidence="8">
    <location>
        <begin position="145"/>
        <end position="243"/>
    </location>
</feature>
<keyword evidence="2" id="KW-0902">Two-component regulatory system</keyword>
<evidence type="ECO:0000313" key="9">
    <source>
        <dbReference type="EMBL" id="ATG50269.1"/>
    </source>
</evidence>
<dbReference type="Gene3D" id="1.10.10.10">
    <property type="entry name" value="Winged helix-like DNA-binding domain superfamily/Winged helix DNA-binding domain"/>
    <property type="match status" value="1"/>
</dbReference>
<dbReference type="InterPro" id="IPR001867">
    <property type="entry name" value="OmpR/PhoB-type_DNA-bd"/>
</dbReference>
<dbReference type="InterPro" id="IPR039420">
    <property type="entry name" value="WalR-like"/>
</dbReference>
<feature type="region of interest" description="Disordered" evidence="7">
    <location>
        <begin position="89"/>
        <end position="129"/>
    </location>
</feature>
<dbReference type="SMART" id="SM00862">
    <property type="entry name" value="Trans_reg_C"/>
    <property type="match status" value="1"/>
</dbReference>
<evidence type="ECO:0000313" key="10">
    <source>
        <dbReference type="Proteomes" id="UP000218165"/>
    </source>
</evidence>
<keyword evidence="3" id="KW-0805">Transcription regulation</keyword>
<dbReference type="RefSeq" id="WP_096801409.1">
    <property type="nucleotide sequence ID" value="NZ_CP023563.1"/>
</dbReference>
<dbReference type="InterPro" id="IPR036388">
    <property type="entry name" value="WH-like_DNA-bd_sf"/>
</dbReference>
<evidence type="ECO:0000256" key="5">
    <source>
        <dbReference type="ARBA" id="ARBA00023163"/>
    </source>
</evidence>
<dbReference type="PROSITE" id="PS51755">
    <property type="entry name" value="OMPR_PHOB"/>
    <property type="match status" value="1"/>
</dbReference>